<keyword evidence="2" id="KW-0472">Membrane</keyword>
<dbReference type="PANTHER" id="PTHR35788">
    <property type="entry name" value="EXPORTED PROTEIN-RELATED"/>
    <property type="match status" value="1"/>
</dbReference>
<proteinExistence type="predicted"/>
<dbReference type="EMBL" id="JACHMG010000001">
    <property type="protein sequence ID" value="MBB4687384.1"/>
    <property type="molecule type" value="Genomic_DNA"/>
</dbReference>
<dbReference type="RefSeq" id="WP_184782109.1">
    <property type="nucleotide sequence ID" value="NZ_JACHMG010000001.1"/>
</dbReference>
<evidence type="ECO:0000313" key="5">
    <source>
        <dbReference type="Proteomes" id="UP000581769"/>
    </source>
</evidence>
<dbReference type="InterPro" id="IPR007391">
    <property type="entry name" value="Vancomycin_resist_VanW"/>
</dbReference>
<dbReference type="AlphaFoldDB" id="A0A840J2A2"/>
<dbReference type="Proteomes" id="UP000581769">
    <property type="component" value="Unassembled WGS sequence"/>
</dbReference>
<gene>
    <name evidence="4" type="ORF">BJY18_004869</name>
</gene>
<name>A0A840J2A2_9PSEU</name>
<accession>A0A840J2A2</accession>
<keyword evidence="2" id="KW-0812">Transmembrane</keyword>
<protein>
    <submittedName>
        <fullName evidence="4">Vancomycin resistance protein YoaR</fullName>
    </submittedName>
</protein>
<dbReference type="PANTHER" id="PTHR35788:SF1">
    <property type="entry name" value="EXPORTED PROTEIN"/>
    <property type="match status" value="1"/>
</dbReference>
<dbReference type="Pfam" id="PF12229">
    <property type="entry name" value="PG_binding_4"/>
    <property type="match status" value="1"/>
</dbReference>
<feature type="region of interest" description="Disordered" evidence="1">
    <location>
        <begin position="1"/>
        <end position="23"/>
    </location>
</feature>
<sequence length="621" mass="64476">MREEDRASFADDLLGAPEPEPGAESDLATEIFAVVGERPPPPDTRLRRFRKRLGRGFMVVGCLLGLFVLLYAIDLISTAGDVPRGVRVAGTDVGGLSYAEAEAKLHTELQPRLTRPVAVHAGDVTASLVPAQSGLGLDWSGTLAQAGHQPWSPITRVLSFFTTREVGVVTRSDQVEVAQAVRQLAQGQLDHPMTEGSIGFVPKAPDGVTAYPVEPRQGQQLADVPAAVRTVVDQWLSPRGVSLDMAVAPAKATSAGVHSLLDTVVAPAVSAPVVLHGEGKDTTLKPSAIAASFRFSPGDSGSLQLRIDQGKLRKAARPDLASTETEAKDAQITFDSGAPTVQPSTDARKINWASTFRPLAAVLAKPSGRALKVAYDAKKPELTTDGANALGIKEVIGEFTTSGLSGPAAANVDTLAGRISGVVVKPGETFSLDAHRGGGYAAAPAEDDGSGPSVPGGGLSQLASTLYNAAYLAGLGDGGHVAQQHYLGRYPAGRDAEAVDASGNPVDLKIADNDPTGFAVQASASGGSVTVKIWGTRHYRVESRAGDQTDQVPPSVRIGPGPDGTCQASPGANGFTVTDTRVFYDVATGNEVREESRTTTYSPRPIVICGGGPVPSFATPR</sequence>
<feature type="domain" description="YoaR-like putative peptidoglycan binding" evidence="3">
    <location>
        <begin position="294"/>
        <end position="365"/>
    </location>
</feature>
<evidence type="ECO:0000256" key="2">
    <source>
        <dbReference type="SAM" id="Phobius"/>
    </source>
</evidence>
<evidence type="ECO:0000313" key="4">
    <source>
        <dbReference type="EMBL" id="MBB4687384.1"/>
    </source>
</evidence>
<dbReference type="InterPro" id="IPR022029">
    <property type="entry name" value="YoaR-like_PG-bd"/>
</dbReference>
<feature type="transmembrane region" description="Helical" evidence="2">
    <location>
        <begin position="53"/>
        <end position="73"/>
    </location>
</feature>
<evidence type="ECO:0000256" key="1">
    <source>
        <dbReference type="SAM" id="MobiDB-lite"/>
    </source>
</evidence>
<reference evidence="4 5" key="1">
    <citation type="submission" date="2020-08" db="EMBL/GenBank/DDBJ databases">
        <title>Sequencing the genomes of 1000 actinobacteria strains.</title>
        <authorList>
            <person name="Klenk H.-P."/>
        </authorList>
    </citation>
    <scope>NUCLEOTIDE SEQUENCE [LARGE SCALE GENOMIC DNA]</scope>
    <source>
        <strain evidence="4 5">DSM 45859</strain>
    </source>
</reference>
<evidence type="ECO:0000259" key="3">
    <source>
        <dbReference type="Pfam" id="PF12229"/>
    </source>
</evidence>
<dbReference type="InterPro" id="IPR052913">
    <property type="entry name" value="Glycopeptide_resist_protein"/>
</dbReference>
<keyword evidence="2" id="KW-1133">Transmembrane helix</keyword>
<keyword evidence="5" id="KW-1185">Reference proteome</keyword>
<comment type="caution">
    <text evidence="4">The sequence shown here is derived from an EMBL/GenBank/DDBJ whole genome shotgun (WGS) entry which is preliminary data.</text>
</comment>
<dbReference type="Pfam" id="PF04294">
    <property type="entry name" value="VanW"/>
    <property type="match status" value="1"/>
</dbReference>
<organism evidence="4 5">
    <name type="scientific">Amycolatopsis jiangsuensis</name>
    <dbReference type="NCBI Taxonomy" id="1181879"/>
    <lineage>
        <taxon>Bacteria</taxon>
        <taxon>Bacillati</taxon>
        <taxon>Actinomycetota</taxon>
        <taxon>Actinomycetes</taxon>
        <taxon>Pseudonocardiales</taxon>
        <taxon>Pseudonocardiaceae</taxon>
        <taxon>Amycolatopsis</taxon>
    </lineage>
</organism>